<dbReference type="Gene3D" id="2.40.128.130">
    <property type="entry name" value="Autotransporter beta-domain"/>
    <property type="match status" value="1"/>
</dbReference>
<dbReference type="Proteomes" id="UP000676169">
    <property type="component" value="Chromosome"/>
</dbReference>
<sequence length="445" mass="48869">MKRTLLAGVAGLSALGSAYGQGLYYAGSESQENSPLKWTVGINATYDDNVNPTSPAVFINPITSAVTPNPGYKESAYSLNPYVGVSFVSANPQTTWDVYGRLGLIYYLDAPSASGSEDLYTQARAGVNLTHRFNERLRLSSRSFVAYELEPDYAYGFASSRQVGEYFYWETDNSLGYRWTERLATYTGLTLSGLTYDDNVPNADRFTWAVYNQFRYQFTPQTVGTAEYRYSQTEGDGLASDATDQFILVGIEHRLSPNTIFVAKAGAQLHDVDSTIGDGSTTNPYFEAALNSQINTAFRVRAFARYSNENYDTVRTVFGATSAGPVVQFDQYEFTSRETLRLGVSADYTVSSRLSVFAGVDYIPASFDDGVLANNLAVSGPFPPGVPARVSGLSEDLVNAYIGLSVKFTDRITGDVSYNYTDSSSDLYANSYNRNRINVGVRAEF</sequence>
<evidence type="ECO:0008006" key="3">
    <source>
        <dbReference type="Google" id="ProtNLM"/>
    </source>
</evidence>
<dbReference type="AlphaFoldDB" id="A0A975IYA1"/>
<evidence type="ECO:0000313" key="1">
    <source>
        <dbReference type="EMBL" id="QUE50176.1"/>
    </source>
</evidence>
<proteinExistence type="predicted"/>
<organism evidence="1 2">
    <name type="scientific">Luteolibacter ambystomatis</name>
    <dbReference type="NCBI Taxonomy" id="2824561"/>
    <lineage>
        <taxon>Bacteria</taxon>
        <taxon>Pseudomonadati</taxon>
        <taxon>Verrucomicrobiota</taxon>
        <taxon>Verrucomicrobiia</taxon>
        <taxon>Verrucomicrobiales</taxon>
        <taxon>Verrucomicrobiaceae</taxon>
        <taxon>Luteolibacter</taxon>
    </lineage>
</organism>
<gene>
    <name evidence="1" type="ORF">KBB96_15020</name>
</gene>
<evidence type="ECO:0000313" key="2">
    <source>
        <dbReference type="Proteomes" id="UP000676169"/>
    </source>
</evidence>
<accession>A0A975IYA1</accession>
<dbReference type="KEGG" id="lamb:KBB96_15020"/>
<dbReference type="InterPro" id="IPR036709">
    <property type="entry name" value="Autotransporte_beta_dom_sf"/>
</dbReference>
<name>A0A975IYA1_9BACT</name>
<keyword evidence="2" id="KW-1185">Reference proteome</keyword>
<reference evidence="1" key="1">
    <citation type="submission" date="2021-04" db="EMBL/GenBank/DDBJ databases">
        <title>Luteolibacter sp. 32A isolated from the skin of an Anderson's salamander (Ambystoma andersonii).</title>
        <authorList>
            <person name="Spergser J."/>
            <person name="Busse H.-J."/>
        </authorList>
    </citation>
    <scope>NUCLEOTIDE SEQUENCE</scope>
    <source>
        <strain evidence="1">32A</strain>
    </source>
</reference>
<dbReference type="RefSeq" id="WP_211630274.1">
    <property type="nucleotide sequence ID" value="NZ_CP073100.1"/>
</dbReference>
<protein>
    <recommendedName>
        <fullName evidence="3">Outer membrane beta-barrel protein</fullName>
    </recommendedName>
</protein>
<dbReference type="SUPFAM" id="SSF103515">
    <property type="entry name" value="Autotransporter"/>
    <property type="match status" value="1"/>
</dbReference>
<dbReference type="EMBL" id="CP073100">
    <property type="protein sequence ID" value="QUE50176.1"/>
    <property type="molecule type" value="Genomic_DNA"/>
</dbReference>